<dbReference type="InterPro" id="IPR027417">
    <property type="entry name" value="P-loop_NTPase"/>
</dbReference>
<organism evidence="1">
    <name type="scientific">marine sediment metagenome</name>
    <dbReference type="NCBI Taxonomy" id="412755"/>
    <lineage>
        <taxon>unclassified sequences</taxon>
        <taxon>metagenomes</taxon>
        <taxon>ecological metagenomes</taxon>
    </lineage>
</organism>
<protein>
    <submittedName>
        <fullName evidence="1">Uncharacterized protein</fullName>
    </submittedName>
</protein>
<evidence type="ECO:0000313" key="1">
    <source>
        <dbReference type="EMBL" id="KKK97350.1"/>
    </source>
</evidence>
<sequence length="104" mass="11227">MYQALPAWLKVEATEDNKLSLVLANGSQVKAVSSSPTAGRSEALTLLVLDEAAFIDKIDDIWAAAQPALSTGGDVVVLSTPNGIGNWFHELWQKAELKQNDFKT</sequence>
<feature type="non-terminal residue" evidence="1">
    <location>
        <position position="104"/>
    </location>
</feature>
<name>A0A0F9AGF8_9ZZZZ</name>
<reference evidence="1" key="1">
    <citation type="journal article" date="2015" name="Nature">
        <title>Complex archaea that bridge the gap between prokaryotes and eukaryotes.</title>
        <authorList>
            <person name="Spang A."/>
            <person name="Saw J.H."/>
            <person name="Jorgensen S.L."/>
            <person name="Zaremba-Niedzwiedzka K."/>
            <person name="Martijn J."/>
            <person name="Lind A.E."/>
            <person name="van Eijk R."/>
            <person name="Schleper C."/>
            <person name="Guy L."/>
            <person name="Ettema T.J."/>
        </authorList>
    </citation>
    <scope>NUCLEOTIDE SEQUENCE</scope>
</reference>
<dbReference type="Gene3D" id="3.40.50.300">
    <property type="entry name" value="P-loop containing nucleotide triphosphate hydrolases"/>
    <property type="match status" value="1"/>
</dbReference>
<dbReference type="Pfam" id="PF03237">
    <property type="entry name" value="Terminase_6N"/>
    <property type="match status" value="1"/>
</dbReference>
<dbReference type="AlphaFoldDB" id="A0A0F9AGF8"/>
<dbReference type="EMBL" id="LAZR01046090">
    <property type="protein sequence ID" value="KKK97350.1"/>
    <property type="molecule type" value="Genomic_DNA"/>
</dbReference>
<accession>A0A0F9AGF8</accession>
<proteinExistence type="predicted"/>
<gene>
    <name evidence="1" type="ORF">LCGC14_2653620</name>
</gene>
<comment type="caution">
    <text evidence="1">The sequence shown here is derived from an EMBL/GenBank/DDBJ whole genome shotgun (WGS) entry which is preliminary data.</text>
</comment>